<feature type="transmembrane region" description="Helical" evidence="2">
    <location>
        <begin position="202"/>
        <end position="221"/>
    </location>
</feature>
<evidence type="ECO:0000313" key="4">
    <source>
        <dbReference type="Proteomes" id="UP000636479"/>
    </source>
</evidence>
<keyword evidence="2" id="KW-1133">Transmembrane helix</keyword>
<proteinExistence type="predicted"/>
<accession>A0A8H6S686</accession>
<dbReference type="RefSeq" id="XP_037215269.1">
    <property type="nucleotide sequence ID" value="XM_037368343.1"/>
</dbReference>
<feature type="transmembrane region" description="Helical" evidence="2">
    <location>
        <begin position="79"/>
        <end position="100"/>
    </location>
</feature>
<name>A0A8H6S686_9AGAR</name>
<dbReference type="AlphaFoldDB" id="A0A8H6S686"/>
<feature type="compositionally biased region" description="Polar residues" evidence="1">
    <location>
        <begin position="292"/>
        <end position="309"/>
    </location>
</feature>
<evidence type="ECO:0000256" key="1">
    <source>
        <dbReference type="SAM" id="MobiDB-lite"/>
    </source>
</evidence>
<evidence type="ECO:0000256" key="2">
    <source>
        <dbReference type="SAM" id="Phobius"/>
    </source>
</evidence>
<reference evidence="3" key="1">
    <citation type="submission" date="2020-05" db="EMBL/GenBank/DDBJ databases">
        <title>Mycena genomes resolve the evolution of fungal bioluminescence.</title>
        <authorList>
            <person name="Tsai I.J."/>
        </authorList>
    </citation>
    <scope>NUCLEOTIDE SEQUENCE</scope>
    <source>
        <strain evidence="3">171206Taipei</strain>
    </source>
</reference>
<dbReference type="EMBL" id="JACAZF010000011">
    <property type="protein sequence ID" value="KAF7292841.1"/>
    <property type="molecule type" value="Genomic_DNA"/>
</dbReference>
<evidence type="ECO:0000313" key="3">
    <source>
        <dbReference type="EMBL" id="KAF7292841.1"/>
    </source>
</evidence>
<dbReference type="OrthoDB" id="3346251at2759"/>
<feature type="compositionally biased region" description="Low complexity" evidence="1">
    <location>
        <begin position="266"/>
        <end position="275"/>
    </location>
</feature>
<dbReference type="Proteomes" id="UP000636479">
    <property type="component" value="Unassembled WGS sequence"/>
</dbReference>
<feature type="region of interest" description="Disordered" evidence="1">
    <location>
        <begin position="251"/>
        <end position="315"/>
    </location>
</feature>
<feature type="transmembrane region" description="Helical" evidence="2">
    <location>
        <begin position="227"/>
        <end position="246"/>
    </location>
</feature>
<dbReference type="GeneID" id="59350859"/>
<keyword evidence="2" id="KW-0472">Membrane</keyword>
<feature type="transmembrane region" description="Helical" evidence="2">
    <location>
        <begin position="112"/>
        <end position="133"/>
    </location>
</feature>
<sequence>MVSSKANVFRIISFTLAGGDVLQTIPPTYQLYKRQWKNRTLSPVCFFYAAARYLTIISLVSNAYGFYGTHYTLETCKPWYMLPNVTAMLAGMAVQVLLYIRTYAISGRSPWVKWGLGAFLLLGFPVQVFGIVFRREARVKGGDCKGVVLRKGDPDWNIVYYSAHMAYDFVVCAVATFFIVYTSRLHGMFLMSKFIRKVLRNGLLYAVVVFIANLWVVLEFVKVLDTGVGATLPLAVVLIAAQHLILSTQRLSDDQPSTTDEHGHSHPSSGPRSRGGAPGGGYGYPRSPRAYTNSSTVVSRSDSGRNTARQDVEMQPGVFVFTETYDTKDPVDSPGQTTYTRDNKVNFGIGV</sequence>
<protein>
    <submittedName>
        <fullName evidence="3">Putative Transmembrane protein</fullName>
    </submittedName>
</protein>
<comment type="caution">
    <text evidence="3">The sequence shown here is derived from an EMBL/GenBank/DDBJ whole genome shotgun (WGS) entry which is preliminary data.</text>
</comment>
<gene>
    <name evidence="3" type="ORF">MIND_01183100</name>
</gene>
<feature type="transmembrane region" description="Helical" evidence="2">
    <location>
        <begin position="44"/>
        <end position="67"/>
    </location>
</feature>
<keyword evidence="4" id="KW-1185">Reference proteome</keyword>
<organism evidence="3 4">
    <name type="scientific">Mycena indigotica</name>
    <dbReference type="NCBI Taxonomy" id="2126181"/>
    <lineage>
        <taxon>Eukaryota</taxon>
        <taxon>Fungi</taxon>
        <taxon>Dikarya</taxon>
        <taxon>Basidiomycota</taxon>
        <taxon>Agaricomycotina</taxon>
        <taxon>Agaricomycetes</taxon>
        <taxon>Agaricomycetidae</taxon>
        <taxon>Agaricales</taxon>
        <taxon>Marasmiineae</taxon>
        <taxon>Mycenaceae</taxon>
        <taxon>Mycena</taxon>
    </lineage>
</organism>
<feature type="transmembrane region" description="Helical" evidence="2">
    <location>
        <begin position="158"/>
        <end position="181"/>
    </location>
</feature>
<keyword evidence="2 3" id="KW-0812">Transmembrane</keyword>